<organism evidence="1 2">
    <name type="scientific">Paenibacillus montanisoli</name>
    <dbReference type="NCBI Taxonomy" id="2081970"/>
    <lineage>
        <taxon>Bacteria</taxon>
        <taxon>Bacillati</taxon>
        <taxon>Bacillota</taxon>
        <taxon>Bacilli</taxon>
        <taxon>Bacillales</taxon>
        <taxon>Paenibacillaceae</taxon>
        <taxon>Paenibacillus</taxon>
    </lineage>
</organism>
<dbReference type="EMBL" id="QLUW01000001">
    <property type="protein sequence ID" value="RAP77225.1"/>
    <property type="molecule type" value="Genomic_DNA"/>
</dbReference>
<proteinExistence type="predicted"/>
<gene>
    <name evidence="1" type="ORF">DL346_01615</name>
</gene>
<reference evidence="1 2" key="1">
    <citation type="submission" date="2018-06" db="EMBL/GenBank/DDBJ databases">
        <title>Paenibacillus montanisoli sp. nov., isolated from mountain area soil.</title>
        <authorList>
            <person name="Wu M."/>
        </authorList>
    </citation>
    <scope>NUCLEOTIDE SEQUENCE [LARGE SCALE GENOMIC DNA]</scope>
    <source>
        <strain evidence="1 2">RA17</strain>
    </source>
</reference>
<name>A0A328U8E3_9BACL</name>
<evidence type="ECO:0008006" key="3">
    <source>
        <dbReference type="Google" id="ProtNLM"/>
    </source>
</evidence>
<protein>
    <recommendedName>
        <fullName evidence="3">DUF5067 domain-containing protein</fullName>
    </recommendedName>
</protein>
<dbReference type="OrthoDB" id="2615673at2"/>
<keyword evidence="2" id="KW-1185">Reference proteome</keyword>
<accession>A0A328U8E3</accession>
<comment type="caution">
    <text evidence="1">The sequence shown here is derived from an EMBL/GenBank/DDBJ whole genome shotgun (WGS) entry which is preliminary data.</text>
</comment>
<dbReference type="RefSeq" id="WP_112880350.1">
    <property type="nucleotide sequence ID" value="NZ_QLUW01000001.1"/>
</dbReference>
<evidence type="ECO:0000313" key="2">
    <source>
        <dbReference type="Proteomes" id="UP000249260"/>
    </source>
</evidence>
<dbReference type="Proteomes" id="UP000249260">
    <property type="component" value="Unassembled WGS sequence"/>
</dbReference>
<evidence type="ECO:0000313" key="1">
    <source>
        <dbReference type="EMBL" id="RAP77225.1"/>
    </source>
</evidence>
<dbReference type="AlphaFoldDB" id="A0A328U8E3"/>
<sequence>MKRLKNRLRFVSIVSALFILGVIAAIIWYQRADPLIYNGITIYTDPGGKNKVYTIEIGNRSGTEIKLQHVTVNDRKKPDLVQLGITYNSSHLVQFMGNQTDPATKIMDLQDAPIHPQLSAKKIRAVLASNVNSNKSTPIHYGIVVRYDQEPLQEVTIRYDYLGFTKVKHVAIGSMSH</sequence>